<feature type="region of interest" description="Disordered" evidence="9">
    <location>
        <begin position="130"/>
        <end position="152"/>
    </location>
</feature>
<dbReference type="SUPFAM" id="SSF50249">
    <property type="entry name" value="Nucleic acid-binding proteins"/>
    <property type="match status" value="1"/>
</dbReference>
<comment type="subcellular location">
    <subcellularLocation>
        <location evidence="1">Nucleus</location>
    </subcellularLocation>
</comment>
<dbReference type="Gene3D" id="3.40.1280.10">
    <property type="match status" value="1"/>
</dbReference>
<comment type="similarity">
    <text evidence="2">Belongs to the class IV-like SAM-binding methyltransferase superfamily.</text>
</comment>
<comment type="caution">
    <text evidence="11">The sequence shown here is derived from an EMBL/GenBank/DDBJ whole genome shotgun (WGS) entry which is preliminary data.</text>
</comment>
<protein>
    <recommendedName>
        <fullName evidence="10">C2H2-type domain-containing protein</fullName>
    </recommendedName>
</protein>
<keyword evidence="3" id="KW-0479">Metal-binding</keyword>
<feature type="region of interest" description="Disordered" evidence="9">
    <location>
        <begin position="168"/>
        <end position="188"/>
    </location>
</feature>
<dbReference type="Pfam" id="PF13912">
    <property type="entry name" value="zf-C2H2_6"/>
    <property type="match status" value="3"/>
</dbReference>
<dbReference type="PANTHER" id="PTHR16515:SF49">
    <property type="entry name" value="GASTRULA ZINC FINGER PROTEIN XLCGF49.1-LIKE-RELATED"/>
    <property type="match status" value="1"/>
</dbReference>
<dbReference type="Proteomes" id="UP000760494">
    <property type="component" value="Unassembled WGS sequence"/>
</dbReference>
<dbReference type="SUPFAM" id="SSF75217">
    <property type="entry name" value="alpha/beta knot"/>
    <property type="match status" value="1"/>
</dbReference>
<keyword evidence="7" id="KW-0539">Nucleus</keyword>
<feature type="compositionally biased region" description="Acidic residues" evidence="9">
    <location>
        <begin position="176"/>
        <end position="188"/>
    </location>
</feature>
<proteinExistence type="inferred from homology"/>
<sequence length="1167" mass="131684">MATDMDHTASLDEILQAFVEAELSRYHELKDNTITLDQPRKRELKNQSDNVDGCANACLDVQIMLLDHIGNSPWTSLPESVQNVLSIKFPGSEYLVLKVQFGVEDLKALPVATPARPQAASAYVTPLSLELPPTGQHAQSPGTADRGSVKRKSAPLLSEALGSLPDLFKKPRLSSPEDDFVPSDDEAPVDLVDDDDAAAATAECLTPVVDDEGFIRIGPQPMKSQLWVQSAPEERSNRIIKEAVAHNHRRTDSCFPNSNADRLELAATKLARELSGLMIESKTGWVKLLCDYTGLPMSWAPGPRSPSLESIYPMVKFEGHIEYHAPPNGCLIMSFINWTKRQHPSIALSLVSVWLNAYQEPNFNSQRRQCAWAFNALSNMMIMTRAFQAMDTHENHIKRWDSRGVDEQRAILEMQRTGTRVPEAERFLEAASVDFLWAPADMRYPARLNFHGSSIYRNLKRIAESKGITTFEFEYYCTVLSPGRIRQRVFYPFHILSRPQAESIGWDWNMLFKLCREMLHTMRTACNKHAEKADRGEAHVDEVQLIYWMGTWVCDQINRLKAEKSDREEIAFSMMLDRWGLPIVPWKSHILRVSLCKKQDHGIAMIFGIEDTPDFDPVQHIDLSCATVTLDTSFTNMAMKNFDTGSWDSLRTILMQVPLHHPFWKVDLSLGDTVWAGEWDRSIQPQAPTPEFQANLLSIEAWVDEQPRDPFACAYCGQTFNSAGRLVEHSRRCSRGIEDEQEAPNLEQDNADQEYWDSTHKCDICNKSFTTARSLTRHKRTHTGDKPYKCDICGRSFTRAKGLKEHIKTHTGQKPHTCDVCGQSFARLDHLNGHKKTHTGEKPYKCDICNKSFTTATSLTRHKKTHTGEKPHKCDVCDRSFTESCQLKEHKKTHTGEKPYKCDICNKSFAHSNTLKDHKKTHTGEKPHKERTQGRSPISVTFAVGHSHSLKISGGIRQNYIGGPHRSQTPHHPNPKDWISYREGIVIPGETSTGSGSLVEVGLGEPVEVEAKIPVKTRITLKFSEDETQYPEPVHPAVPRTEGGYYWGYNVRRASSLSNVFTESPYENGYDVSIGTSERGVPASRVFPPSKRVNFNHLIIVFGGPRGLEFAAMNDQELSSMDIQGPRTKELFDHWVNVLPGQGCRNIRTDEAVFIALATLRGIWNSS</sequence>
<dbReference type="FunFam" id="3.30.160.60:FF:002343">
    <property type="entry name" value="Zinc finger protein 33A"/>
    <property type="match status" value="1"/>
</dbReference>
<feature type="domain" description="C2H2-type" evidence="10">
    <location>
        <begin position="900"/>
        <end position="927"/>
    </location>
</feature>
<feature type="domain" description="C2H2-type" evidence="10">
    <location>
        <begin position="816"/>
        <end position="843"/>
    </location>
</feature>
<dbReference type="InterPro" id="IPR029026">
    <property type="entry name" value="tRNA_m1G_MTases_N"/>
</dbReference>
<dbReference type="Pfam" id="PF00096">
    <property type="entry name" value="zf-C2H2"/>
    <property type="match status" value="2"/>
</dbReference>
<evidence type="ECO:0000256" key="4">
    <source>
        <dbReference type="ARBA" id="ARBA00022737"/>
    </source>
</evidence>
<dbReference type="InterPro" id="IPR003750">
    <property type="entry name" value="Put_MeTrfase-C9orf114-like"/>
</dbReference>
<name>A0A9Q9U5M9_FUSFU</name>
<dbReference type="Pfam" id="PF13913">
    <property type="entry name" value="zf-C2HC_2"/>
    <property type="match status" value="1"/>
</dbReference>
<evidence type="ECO:0000313" key="11">
    <source>
        <dbReference type="EMBL" id="VTT59421.1"/>
    </source>
</evidence>
<dbReference type="CDD" id="cd18086">
    <property type="entry name" value="HsC9orf114-like"/>
    <property type="match status" value="1"/>
</dbReference>
<feature type="domain" description="C2H2-type" evidence="10">
    <location>
        <begin position="711"/>
        <end position="744"/>
    </location>
</feature>
<dbReference type="Gene3D" id="2.40.50.140">
    <property type="entry name" value="Nucleic acid-binding proteins"/>
    <property type="match status" value="1"/>
</dbReference>
<evidence type="ECO:0000256" key="8">
    <source>
        <dbReference type="PROSITE-ProRule" id="PRU00042"/>
    </source>
</evidence>
<dbReference type="GO" id="GO:0005694">
    <property type="term" value="C:chromosome"/>
    <property type="evidence" value="ECO:0007669"/>
    <property type="project" value="UniProtKB-ARBA"/>
</dbReference>
<evidence type="ECO:0000259" key="10">
    <source>
        <dbReference type="PROSITE" id="PS50157"/>
    </source>
</evidence>
<evidence type="ECO:0000256" key="6">
    <source>
        <dbReference type="ARBA" id="ARBA00022833"/>
    </source>
</evidence>
<keyword evidence="4" id="KW-0677">Repeat</keyword>
<dbReference type="Gene3D" id="3.30.160.60">
    <property type="entry name" value="Classic Zinc Finger"/>
    <property type="match status" value="6"/>
</dbReference>
<evidence type="ECO:0000256" key="1">
    <source>
        <dbReference type="ARBA" id="ARBA00004123"/>
    </source>
</evidence>
<dbReference type="InterPro" id="IPR012340">
    <property type="entry name" value="NA-bd_OB-fold"/>
</dbReference>
<dbReference type="GO" id="GO:0043565">
    <property type="term" value="F:sequence-specific DNA binding"/>
    <property type="evidence" value="ECO:0007669"/>
    <property type="project" value="UniProtKB-ARBA"/>
</dbReference>
<evidence type="ECO:0000313" key="12">
    <source>
        <dbReference type="Proteomes" id="UP000760494"/>
    </source>
</evidence>
<dbReference type="GO" id="GO:0045893">
    <property type="term" value="P:positive regulation of DNA-templated transcription"/>
    <property type="evidence" value="ECO:0007669"/>
    <property type="project" value="UniProtKB-ARBA"/>
</dbReference>
<evidence type="ECO:0000256" key="9">
    <source>
        <dbReference type="SAM" id="MobiDB-lite"/>
    </source>
</evidence>
<dbReference type="PROSITE" id="PS00028">
    <property type="entry name" value="ZINC_FINGER_C2H2_1"/>
    <property type="match status" value="6"/>
</dbReference>
<dbReference type="InterPro" id="IPR050331">
    <property type="entry name" value="Zinc_finger"/>
</dbReference>
<dbReference type="SUPFAM" id="SSF57667">
    <property type="entry name" value="beta-beta-alpha zinc fingers"/>
    <property type="match status" value="3"/>
</dbReference>
<dbReference type="FunFam" id="3.30.160.60:FF:000624">
    <property type="entry name" value="zinc finger protein 697"/>
    <property type="match status" value="2"/>
</dbReference>
<dbReference type="PROSITE" id="PS50157">
    <property type="entry name" value="ZINC_FINGER_C2H2_2"/>
    <property type="match status" value="7"/>
</dbReference>
<dbReference type="InterPro" id="IPR036236">
    <property type="entry name" value="Znf_C2H2_sf"/>
</dbReference>
<accession>A0A9Q9U5M9</accession>
<reference evidence="11" key="1">
    <citation type="submission" date="2019-05" db="EMBL/GenBank/DDBJ databases">
        <authorList>
            <person name="Piombo E."/>
        </authorList>
    </citation>
    <scope>NUCLEOTIDE SEQUENCE</scope>
    <source>
        <strain evidence="11">C2S</strain>
    </source>
</reference>
<evidence type="ECO:0000256" key="2">
    <source>
        <dbReference type="ARBA" id="ARBA00009841"/>
    </source>
</evidence>
<feature type="domain" description="C2H2-type" evidence="10">
    <location>
        <begin position="788"/>
        <end position="815"/>
    </location>
</feature>
<keyword evidence="6" id="KW-0862">Zinc</keyword>
<gene>
    <name evidence="11" type="ORF">C2S_14151</name>
</gene>
<feature type="domain" description="C2H2-type" evidence="10">
    <location>
        <begin position="844"/>
        <end position="871"/>
    </location>
</feature>
<keyword evidence="5 8" id="KW-0863">Zinc-finger</keyword>
<dbReference type="FunFam" id="3.30.160.60:FF:000744">
    <property type="entry name" value="zinc finger E-box-binding homeobox 1"/>
    <property type="match status" value="2"/>
</dbReference>
<organism evidence="11 12">
    <name type="scientific">Fusarium fujikuroi</name>
    <name type="common">Bakanae and foot rot disease fungus</name>
    <name type="synonym">Gibberella fujikuroi</name>
    <dbReference type="NCBI Taxonomy" id="5127"/>
    <lineage>
        <taxon>Eukaryota</taxon>
        <taxon>Fungi</taxon>
        <taxon>Dikarya</taxon>
        <taxon>Ascomycota</taxon>
        <taxon>Pezizomycotina</taxon>
        <taxon>Sordariomycetes</taxon>
        <taxon>Hypocreomycetidae</taxon>
        <taxon>Hypocreales</taxon>
        <taxon>Nectriaceae</taxon>
        <taxon>Fusarium</taxon>
        <taxon>Fusarium fujikuroi species complex</taxon>
    </lineage>
</organism>
<dbReference type="InterPro" id="IPR029028">
    <property type="entry name" value="Alpha/beta_knot_MTases"/>
</dbReference>
<evidence type="ECO:0000256" key="5">
    <source>
        <dbReference type="ARBA" id="ARBA00022771"/>
    </source>
</evidence>
<dbReference type="FunFam" id="3.30.160.60:FF:001732">
    <property type="entry name" value="Zgc:162936"/>
    <property type="match status" value="1"/>
</dbReference>
<dbReference type="SMART" id="SM00355">
    <property type="entry name" value="ZnF_C2H2"/>
    <property type="match status" value="7"/>
</dbReference>
<evidence type="ECO:0000256" key="3">
    <source>
        <dbReference type="ARBA" id="ARBA00022723"/>
    </source>
</evidence>
<dbReference type="PANTHER" id="PTHR16515">
    <property type="entry name" value="PR DOMAIN ZINC FINGER PROTEIN"/>
    <property type="match status" value="1"/>
</dbReference>
<feature type="domain" description="C2H2-type" evidence="10">
    <location>
        <begin position="760"/>
        <end position="787"/>
    </location>
</feature>
<dbReference type="AlphaFoldDB" id="A0A9Q9U5M9"/>
<dbReference type="GO" id="GO:0008270">
    <property type="term" value="F:zinc ion binding"/>
    <property type="evidence" value="ECO:0007669"/>
    <property type="project" value="UniProtKB-KW"/>
</dbReference>
<dbReference type="Pfam" id="PF02598">
    <property type="entry name" value="Methyltrn_RNA_3"/>
    <property type="match status" value="1"/>
</dbReference>
<dbReference type="GO" id="GO:0005634">
    <property type="term" value="C:nucleus"/>
    <property type="evidence" value="ECO:0007669"/>
    <property type="project" value="UniProtKB-SubCell"/>
</dbReference>
<feature type="domain" description="C2H2-type" evidence="10">
    <location>
        <begin position="872"/>
        <end position="899"/>
    </location>
</feature>
<dbReference type="EMBL" id="CABFJX010000031">
    <property type="protein sequence ID" value="VTT59421.1"/>
    <property type="molecule type" value="Genomic_DNA"/>
</dbReference>
<dbReference type="InterPro" id="IPR013087">
    <property type="entry name" value="Znf_C2H2_type"/>
</dbReference>
<evidence type="ECO:0000256" key="7">
    <source>
        <dbReference type="ARBA" id="ARBA00023242"/>
    </source>
</evidence>